<comment type="caution">
    <text evidence="1">The sequence shown here is derived from an EMBL/GenBank/DDBJ whole genome shotgun (WGS) entry which is preliminary data.</text>
</comment>
<reference evidence="1 2" key="1">
    <citation type="journal article" date="2019" name="Sci. Rep.">
        <title>Orb-weaving spider Araneus ventricosus genome elucidates the spidroin gene catalogue.</title>
        <authorList>
            <person name="Kono N."/>
            <person name="Nakamura H."/>
            <person name="Ohtoshi R."/>
            <person name="Moran D.A.P."/>
            <person name="Shinohara A."/>
            <person name="Yoshida Y."/>
            <person name="Fujiwara M."/>
            <person name="Mori M."/>
            <person name="Tomita M."/>
            <person name="Arakawa K."/>
        </authorList>
    </citation>
    <scope>NUCLEOTIDE SEQUENCE [LARGE SCALE GENOMIC DNA]</scope>
</reference>
<protein>
    <submittedName>
        <fullName evidence="1">Uncharacterized protein</fullName>
    </submittedName>
</protein>
<dbReference type="Proteomes" id="UP000499080">
    <property type="component" value="Unassembled WGS sequence"/>
</dbReference>
<gene>
    <name evidence="1" type="ORF">AVEN_68533_1</name>
</gene>
<evidence type="ECO:0000313" key="2">
    <source>
        <dbReference type="Proteomes" id="UP000499080"/>
    </source>
</evidence>
<name>A0A4Y2HCP8_ARAVE</name>
<sequence>MDESTKILFNLKYFIHGQFDKDGLLQNAHVISTGDGSRLILNVFLMNEDTFDKEEYLIFPLERKLEVERQKKLLQEFKSLLDLNAQFGIWKINELSRFAKLLLRVVDVS</sequence>
<proteinExistence type="predicted"/>
<organism evidence="1 2">
    <name type="scientific">Araneus ventricosus</name>
    <name type="common">Orbweaver spider</name>
    <name type="synonym">Epeira ventricosa</name>
    <dbReference type="NCBI Taxonomy" id="182803"/>
    <lineage>
        <taxon>Eukaryota</taxon>
        <taxon>Metazoa</taxon>
        <taxon>Ecdysozoa</taxon>
        <taxon>Arthropoda</taxon>
        <taxon>Chelicerata</taxon>
        <taxon>Arachnida</taxon>
        <taxon>Araneae</taxon>
        <taxon>Araneomorphae</taxon>
        <taxon>Entelegynae</taxon>
        <taxon>Araneoidea</taxon>
        <taxon>Araneidae</taxon>
        <taxon>Araneus</taxon>
    </lineage>
</organism>
<accession>A0A4Y2HCP8</accession>
<dbReference type="EMBL" id="BGPR01001851">
    <property type="protein sequence ID" value="GBM63075.1"/>
    <property type="molecule type" value="Genomic_DNA"/>
</dbReference>
<dbReference type="AlphaFoldDB" id="A0A4Y2HCP8"/>
<keyword evidence="2" id="KW-1185">Reference proteome</keyword>
<evidence type="ECO:0000313" key="1">
    <source>
        <dbReference type="EMBL" id="GBM63075.1"/>
    </source>
</evidence>